<evidence type="ECO:0000256" key="1">
    <source>
        <dbReference type="SAM" id="MobiDB-lite"/>
    </source>
</evidence>
<reference evidence="2" key="1">
    <citation type="journal article" date="2022" name="bioRxiv">
        <title>Sequencing and chromosome-scale assembly of the giantPleurodeles waltlgenome.</title>
        <authorList>
            <person name="Brown T."/>
            <person name="Elewa A."/>
            <person name="Iarovenko S."/>
            <person name="Subramanian E."/>
            <person name="Araus A.J."/>
            <person name="Petzold A."/>
            <person name="Susuki M."/>
            <person name="Suzuki K.-i.T."/>
            <person name="Hayashi T."/>
            <person name="Toyoda A."/>
            <person name="Oliveira C."/>
            <person name="Osipova E."/>
            <person name="Leigh N.D."/>
            <person name="Simon A."/>
            <person name="Yun M.H."/>
        </authorList>
    </citation>
    <scope>NUCLEOTIDE SEQUENCE</scope>
    <source>
        <strain evidence="2">20211129_DDA</strain>
        <tissue evidence="2">Liver</tissue>
    </source>
</reference>
<proteinExistence type="predicted"/>
<organism evidence="2 3">
    <name type="scientific">Pleurodeles waltl</name>
    <name type="common">Iberian ribbed newt</name>
    <dbReference type="NCBI Taxonomy" id="8319"/>
    <lineage>
        <taxon>Eukaryota</taxon>
        <taxon>Metazoa</taxon>
        <taxon>Chordata</taxon>
        <taxon>Craniata</taxon>
        <taxon>Vertebrata</taxon>
        <taxon>Euteleostomi</taxon>
        <taxon>Amphibia</taxon>
        <taxon>Batrachia</taxon>
        <taxon>Caudata</taxon>
        <taxon>Salamandroidea</taxon>
        <taxon>Salamandridae</taxon>
        <taxon>Pleurodelinae</taxon>
        <taxon>Pleurodeles</taxon>
    </lineage>
</organism>
<feature type="region of interest" description="Disordered" evidence="1">
    <location>
        <begin position="34"/>
        <end position="75"/>
    </location>
</feature>
<gene>
    <name evidence="2" type="ORF">NDU88_005561</name>
</gene>
<sequence>MEFKANGVGTSNHSALFTATKEACQRYEKTNQRREAVKWQSDVGPSNRVKERERKNREKEWTARRRAKLESETASQCHGLVVPHETRIAASSVMCQPNLAFSGHIQRCIGSK</sequence>
<accession>A0AAV7MJR8</accession>
<dbReference type="Proteomes" id="UP001066276">
    <property type="component" value="Chromosome 10"/>
</dbReference>
<feature type="compositionally biased region" description="Basic and acidic residues" evidence="1">
    <location>
        <begin position="48"/>
        <end position="71"/>
    </location>
</feature>
<evidence type="ECO:0000313" key="3">
    <source>
        <dbReference type="Proteomes" id="UP001066276"/>
    </source>
</evidence>
<dbReference type="EMBL" id="JANPWB010000014">
    <property type="protein sequence ID" value="KAJ1100475.1"/>
    <property type="molecule type" value="Genomic_DNA"/>
</dbReference>
<comment type="caution">
    <text evidence="2">The sequence shown here is derived from an EMBL/GenBank/DDBJ whole genome shotgun (WGS) entry which is preliminary data.</text>
</comment>
<keyword evidence="3" id="KW-1185">Reference proteome</keyword>
<evidence type="ECO:0000313" key="2">
    <source>
        <dbReference type="EMBL" id="KAJ1100475.1"/>
    </source>
</evidence>
<dbReference type="AlphaFoldDB" id="A0AAV7MJR8"/>
<name>A0AAV7MJR8_PLEWA</name>
<protein>
    <submittedName>
        <fullName evidence="2">Uncharacterized protein</fullName>
    </submittedName>
</protein>